<dbReference type="Pfam" id="PF20118">
    <property type="entry name" value="DUF6508"/>
    <property type="match status" value="1"/>
</dbReference>
<keyword evidence="2" id="KW-1185">Reference proteome</keyword>
<dbReference type="Proteomes" id="UP000000379">
    <property type="component" value="Chromosome"/>
</dbReference>
<evidence type="ECO:0000313" key="1">
    <source>
        <dbReference type="EMBL" id="ADI13435.1"/>
    </source>
</evidence>
<organism evidence="1 2">
    <name type="scientific">Truepera radiovictrix (strain DSM 17093 / CIP 108686 / LMG 22925 / RQ-24)</name>
    <dbReference type="NCBI Taxonomy" id="649638"/>
    <lineage>
        <taxon>Bacteria</taxon>
        <taxon>Thermotogati</taxon>
        <taxon>Deinococcota</taxon>
        <taxon>Deinococci</taxon>
        <taxon>Trueperales</taxon>
        <taxon>Trueperaceae</taxon>
        <taxon>Truepera</taxon>
    </lineage>
</organism>
<name>D7CR35_TRURR</name>
<protein>
    <submittedName>
        <fullName evidence="1">Uncharacterized protein</fullName>
    </submittedName>
</protein>
<dbReference type="InterPro" id="IPR045425">
    <property type="entry name" value="DUF6508"/>
</dbReference>
<gene>
    <name evidence="1" type="ordered locus">Trad_0295</name>
</gene>
<reference evidence="1 2" key="2">
    <citation type="journal article" date="2011" name="Stand. Genomic Sci.">
        <title>Complete genome sequence of Truepera radiovictrix type strain (RQ-24).</title>
        <authorList>
            <person name="Ivanova N."/>
            <person name="Rohde C."/>
            <person name="Munk C."/>
            <person name="Nolan M."/>
            <person name="Lucas S."/>
            <person name="Del Rio T.G."/>
            <person name="Tice H."/>
            <person name="Deshpande S."/>
            <person name="Cheng J.F."/>
            <person name="Tapia R."/>
            <person name="Han C."/>
            <person name="Goodwin L."/>
            <person name="Pitluck S."/>
            <person name="Liolios K."/>
            <person name="Mavromatis K."/>
            <person name="Mikhailova N."/>
            <person name="Pati A."/>
            <person name="Chen A."/>
            <person name="Palaniappan K."/>
            <person name="Land M."/>
            <person name="Hauser L."/>
            <person name="Chang Y.J."/>
            <person name="Jeffries C.D."/>
            <person name="Brambilla E."/>
            <person name="Rohde M."/>
            <person name="Goker M."/>
            <person name="Tindall B.J."/>
            <person name="Woyke T."/>
            <person name="Bristow J."/>
            <person name="Eisen J.A."/>
            <person name="Markowitz V."/>
            <person name="Hugenholtz P."/>
            <person name="Kyrpides N.C."/>
            <person name="Klenk H.P."/>
            <person name="Lapidus A."/>
        </authorList>
    </citation>
    <scope>NUCLEOTIDE SEQUENCE [LARGE SCALE GENOMIC DNA]</scope>
    <source>
        <strain evidence="2">DSM 17093 / CIP 108686 / LMG 22925 / RQ-24</strain>
    </source>
</reference>
<dbReference type="HOGENOM" id="CLU_1895282_0_0_0"/>
<dbReference type="AlphaFoldDB" id="D7CR35"/>
<dbReference type="eggNOG" id="COG2110">
    <property type="taxonomic scope" value="Bacteria"/>
</dbReference>
<accession>D7CR35</accession>
<sequence length="134" mass="15581">MTGTPEPTPKQVAELLTFLPIFENRYYQPSRIDVSVSLFCPHLWDEQLSEFVERLYTFGLIMPGFNWPEWQREAERYDLEPERLQTAPLDDVLKLLTLHVRKDRFCDGHLPLMVSKGHIAALLHRLAVLYGEGA</sequence>
<reference evidence="2" key="1">
    <citation type="submission" date="2010-05" db="EMBL/GenBank/DDBJ databases">
        <title>The complete genome of Truepera radiovictris DSM 17093.</title>
        <authorList>
            <consortium name="US DOE Joint Genome Institute (JGI-PGF)"/>
            <person name="Lucas S."/>
            <person name="Copeland A."/>
            <person name="Lapidus A."/>
            <person name="Glavina del Rio T."/>
            <person name="Dalin E."/>
            <person name="Tice H."/>
            <person name="Bruce D."/>
            <person name="Goodwin L."/>
            <person name="Pitluck S."/>
            <person name="Kyrpides N."/>
            <person name="Mavromatis K."/>
            <person name="Ovchinnikova G."/>
            <person name="Munk A.C."/>
            <person name="Detter J.C."/>
            <person name="Han C."/>
            <person name="Tapia R."/>
            <person name="Land M."/>
            <person name="Hauser L."/>
            <person name="Markowitz V."/>
            <person name="Cheng J.-F."/>
            <person name="Hugenholtz P."/>
            <person name="Woyke T."/>
            <person name="Wu D."/>
            <person name="Tindall B."/>
            <person name="Pomrenke H.G."/>
            <person name="Brambilla E."/>
            <person name="Klenk H.-P."/>
            <person name="Eisen J.A."/>
        </authorList>
    </citation>
    <scope>NUCLEOTIDE SEQUENCE [LARGE SCALE GENOMIC DNA]</scope>
    <source>
        <strain evidence="2">DSM 17093 / CIP 108686 / LMG 22925 / RQ-24</strain>
    </source>
</reference>
<dbReference type="RefSeq" id="WP_013176815.1">
    <property type="nucleotide sequence ID" value="NC_014221.1"/>
</dbReference>
<proteinExistence type="predicted"/>
<dbReference type="KEGG" id="tra:Trad_0295"/>
<dbReference type="OrthoDB" id="274807at2"/>
<evidence type="ECO:0000313" key="2">
    <source>
        <dbReference type="Proteomes" id="UP000000379"/>
    </source>
</evidence>
<dbReference type="EMBL" id="CP002049">
    <property type="protein sequence ID" value="ADI13435.1"/>
    <property type="molecule type" value="Genomic_DNA"/>
</dbReference>
<dbReference type="STRING" id="649638.Trad_0295"/>